<reference evidence="6 7" key="1">
    <citation type="submission" date="2019-06" db="EMBL/GenBank/DDBJ databases">
        <title>Sequencing the genomes of 1000 actinobacteria strains.</title>
        <authorList>
            <person name="Klenk H.-P."/>
        </authorList>
    </citation>
    <scope>NUCLEOTIDE SEQUENCE [LARGE SCALE GENOMIC DNA]</scope>
    <source>
        <strain evidence="6 7">DSM 25218</strain>
    </source>
</reference>
<accession>A0A543A6T9</accession>
<keyword evidence="7" id="KW-1185">Reference proteome</keyword>
<evidence type="ECO:0000313" key="7">
    <source>
        <dbReference type="Proteomes" id="UP000320209"/>
    </source>
</evidence>
<evidence type="ECO:0000313" key="6">
    <source>
        <dbReference type="EMBL" id="TQL68287.1"/>
    </source>
</evidence>
<evidence type="ECO:0000256" key="2">
    <source>
        <dbReference type="ARBA" id="ARBA00022801"/>
    </source>
</evidence>
<feature type="domain" description="Peptidase S33 tripeptidyl aminopeptidase-like C-terminal" evidence="5">
    <location>
        <begin position="406"/>
        <end position="496"/>
    </location>
</feature>
<comment type="caution">
    <text evidence="6">The sequence shown here is derived from an EMBL/GenBank/DDBJ whole genome shotgun (WGS) entry which is preliminary data.</text>
</comment>
<dbReference type="SUPFAM" id="SSF53474">
    <property type="entry name" value="alpha/beta-Hydrolases"/>
    <property type="match status" value="1"/>
</dbReference>
<dbReference type="RefSeq" id="WP_141780303.1">
    <property type="nucleotide sequence ID" value="NZ_VFOV01000001.1"/>
</dbReference>
<dbReference type="AlphaFoldDB" id="A0A543A6T9"/>
<feature type="region of interest" description="Disordered" evidence="3">
    <location>
        <begin position="337"/>
        <end position="356"/>
    </location>
</feature>
<name>A0A543A6T9_9ACTN</name>
<feature type="signal peptide" evidence="4">
    <location>
        <begin position="1"/>
        <end position="25"/>
    </location>
</feature>
<dbReference type="OrthoDB" id="3930934at2"/>
<evidence type="ECO:0000256" key="3">
    <source>
        <dbReference type="SAM" id="MobiDB-lite"/>
    </source>
</evidence>
<keyword evidence="4" id="KW-0732">Signal</keyword>
<comment type="similarity">
    <text evidence="1">Belongs to the peptidase S33 family.</text>
</comment>
<evidence type="ECO:0000256" key="1">
    <source>
        <dbReference type="ARBA" id="ARBA00010088"/>
    </source>
</evidence>
<dbReference type="InterPro" id="IPR051601">
    <property type="entry name" value="Serine_prot/Carboxylest_S33"/>
</dbReference>
<dbReference type="GO" id="GO:0016787">
    <property type="term" value="F:hydrolase activity"/>
    <property type="evidence" value="ECO:0007669"/>
    <property type="project" value="UniProtKB-KW"/>
</dbReference>
<dbReference type="Proteomes" id="UP000320209">
    <property type="component" value="Unassembled WGS sequence"/>
</dbReference>
<dbReference type="Pfam" id="PF08386">
    <property type="entry name" value="Abhydrolase_4"/>
    <property type="match status" value="1"/>
</dbReference>
<feature type="chain" id="PRO_5039517443" evidence="4">
    <location>
        <begin position="26"/>
        <end position="499"/>
    </location>
</feature>
<dbReference type="InterPro" id="IPR013595">
    <property type="entry name" value="Pept_S33_TAP-like_C"/>
</dbReference>
<keyword evidence="2 6" id="KW-0378">Hydrolase</keyword>
<organism evidence="6 7">
    <name type="scientific">Nocardioides albertanoniae</name>
    <dbReference type="NCBI Taxonomy" id="1175486"/>
    <lineage>
        <taxon>Bacteria</taxon>
        <taxon>Bacillati</taxon>
        <taxon>Actinomycetota</taxon>
        <taxon>Actinomycetes</taxon>
        <taxon>Propionibacteriales</taxon>
        <taxon>Nocardioidaceae</taxon>
        <taxon>Nocardioides</taxon>
    </lineage>
</organism>
<feature type="compositionally biased region" description="Gly residues" evidence="3">
    <location>
        <begin position="346"/>
        <end position="356"/>
    </location>
</feature>
<evidence type="ECO:0000256" key="4">
    <source>
        <dbReference type="SAM" id="SignalP"/>
    </source>
</evidence>
<protein>
    <submittedName>
        <fullName evidence="6">Alpha/beta hydrolase family protein</fullName>
    </submittedName>
</protein>
<evidence type="ECO:0000259" key="5">
    <source>
        <dbReference type="Pfam" id="PF08386"/>
    </source>
</evidence>
<dbReference type="PANTHER" id="PTHR43248:SF30">
    <property type="entry name" value="AB HYDROLASE-1 DOMAIN-CONTAINING PROTEIN"/>
    <property type="match status" value="1"/>
</dbReference>
<dbReference type="Gene3D" id="3.40.50.1820">
    <property type="entry name" value="alpha/beta hydrolase"/>
    <property type="match status" value="1"/>
</dbReference>
<dbReference type="EMBL" id="VFOV01000001">
    <property type="protein sequence ID" value="TQL68287.1"/>
    <property type="molecule type" value="Genomic_DNA"/>
</dbReference>
<gene>
    <name evidence="6" type="ORF">FB381_2176</name>
</gene>
<proteinExistence type="inferred from homology"/>
<dbReference type="PANTHER" id="PTHR43248">
    <property type="entry name" value="2-SUCCINYL-6-HYDROXY-2,4-CYCLOHEXADIENE-1-CARBOXYLATE SYNTHASE"/>
    <property type="match status" value="1"/>
</dbReference>
<sequence length="499" mass="54057">MTFHLVRPLAAVAIAVMIASLSAPAATAAALPERSDRPPTPHLDWTPCPDAPDADCATLEVPVDWSQPKGETFELAVARHRATDPDARVGAMVFGPGGPGDSGVERITTGIDRFSERLQARFDIVSFDPRGVGASSPLRCSADLVAQMPPVVMRDETAFESMRTFAGRLRADCREHTGPVYEHMSTLDTVRDLEALRRALGEPRLTFHGSSYGTLLGQQYAAAHPHRVRAMVLESVNDHSLGARRFLDGSARAAQDTFDEFVTWCHRDQECPLRDSDVNALLRDLVQRAERGELSDPDDPHRALTPYDLTFTEVQRRLYDPERRPELAARLAALAAAPEPTAGTGERAGQGGAGEGSAGAVIPLPIPIFCNDWEMQPSSYADYERTLERMRDRAPDLPYPGALIAPALCLGAPPAANPQRPIDVAPGAPILLVNSRHDPATPHAWAQSLERKLRGRGVLLTYEGSGHGAYTSSPCVERIVDAYLIDGEVPPRNASCPTT</sequence>
<dbReference type="InterPro" id="IPR029058">
    <property type="entry name" value="AB_hydrolase_fold"/>
</dbReference>